<keyword evidence="2" id="KW-1185">Reference proteome</keyword>
<dbReference type="EMBL" id="CP048209">
    <property type="protein sequence ID" value="QHT61346.1"/>
    <property type="molecule type" value="Genomic_DNA"/>
</dbReference>
<sequence length="100" mass="11280">MESRWDHAKQQVHIVMKKEITPALSWLWMTETAEKSTVRWSRSSKFIELLQPGWETDTASTTFTMLYQKAGYMAALGGNDSWTGDSGKVIAKAINLDGPE</sequence>
<evidence type="ECO:0000313" key="2">
    <source>
        <dbReference type="Proteomes" id="UP000476064"/>
    </source>
</evidence>
<dbReference type="RefSeq" id="WP_162357785.1">
    <property type="nucleotide sequence ID" value="NZ_CP048209.1"/>
</dbReference>
<organism evidence="1 2">
    <name type="scientific">Paenibacillus lycopersici</name>
    <dbReference type="NCBI Taxonomy" id="2704462"/>
    <lineage>
        <taxon>Bacteria</taxon>
        <taxon>Bacillati</taxon>
        <taxon>Bacillota</taxon>
        <taxon>Bacilli</taxon>
        <taxon>Bacillales</taxon>
        <taxon>Paenibacillaceae</taxon>
        <taxon>Paenibacillus</taxon>
    </lineage>
</organism>
<dbReference type="KEGG" id="plyc:GXP70_16205"/>
<gene>
    <name evidence="1" type="ORF">GXP70_16205</name>
</gene>
<accession>A0A6C0FW38</accession>
<reference evidence="1 2" key="1">
    <citation type="submission" date="2020-01" db="EMBL/GenBank/DDBJ databases">
        <title>Paenibacillus sp. nov., isolated from tomato rhizosphere.</title>
        <authorList>
            <person name="Weon H.-Y."/>
            <person name="Lee S.A."/>
        </authorList>
    </citation>
    <scope>NUCLEOTIDE SEQUENCE [LARGE SCALE GENOMIC DNA]</scope>
    <source>
        <strain evidence="1 2">12200R-189</strain>
    </source>
</reference>
<dbReference type="Proteomes" id="UP000476064">
    <property type="component" value="Chromosome"/>
</dbReference>
<evidence type="ECO:0000313" key="1">
    <source>
        <dbReference type="EMBL" id="QHT61346.1"/>
    </source>
</evidence>
<proteinExistence type="predicted"/>
<protein>
    <submittedName>
        <fullName evidence="1">Uncharacterized protein</fullName>
    </submittedName>
</protein>
<name>A0A6C0FW38_9BACL</name>
<dbReference type="AlphaFoldDB" id="A0A6C0FW38"/>